<dbReference type="GO" id="GO:0005829">
    <property type="term" value="C:cytosol"/>
    <property type="evidence" value="ECO:0007669"/>
    <property type="project" value="TreeGrafter"/>
</dbReference>
<sequence>MFRKMQPAAFIAGLALCSPLALAQQADDAGLRFLNPPGLPTPSGYSHAVEAPVGRTIHVSGQQPLDKDGKLVGAGDFAAQAEQVFANLNTALTAAGASFDDVVKLDIYVTDMSQLKALRSARDRYINLQQPPASTLVQVERFVREDAMIEIAATAVVRAPAR</sequence>
<keyword evidence="2" id="KW-0732">Signal</keyword>
<comment type="similarity">
    <text evidence="1">Belongs to the RutC family.</text>
</comment>
<feature type="signal peptide" evidence="2">
    <location>
        <begin position="1"/>
        <end position="23"/>
    </location>
</feature>
<organism evidence="3 4">
    <name type="scientific">Luteimonas cucumeris</name>
    <dbReference type="NCBI Taxonomy" id="985012"/>
    <lineage>
        <taxon>Bacteria</taxon>
        <taxon>Pseudomonadati</taxon>
        <taxon>Pseudomonadota</taxon>
        <taxon>Gammaproteobacteria</taxon>
        <taxon>Lysobacterales</taxon>
        <taxon>Lysobacteraceae</taxon>
        <taxon>Luteimonas</taxon>
    </lineage>
</organism>
<dbReference type="AlphaFoldDB" id="A0A562LAH5"/>
<dbReference type="Gene3D" id="3.30.1330.40">
    <property type="entry name" value="RutC-like"/>
    <property type="match status" value="1"/>
</dbReference>
<evidence type="ECO:0000313" key="4">
    <source>
        <dbReference type="Proteomes" id="UP000315167"/>
    </source>
</evidence>
<evidence type="ECO:0000256" key="1">
    <source>
        <dbReference type="ARBA" id="ARBA00010552"/>
    </source>
</evidence>
<feature type="chain" id="PRO_5022038945" evidence="2">
    <location>
        <begin position="24"/>
        <end position="162"/>
    </location>
</feature>
<reference evidence="3 4" key="1">
    <citation type="journal article" date="2015" name="Stand. Genomic Sci.">
        <title>Genomic Encyclopedia of Bacterial and Archaeal Type Strains, Phase III: the genomes of soil and plant-associated and newly described type strains.</title>
        <authorList>
            <person name="Whitman W.B."/>
            <person name="Woyke T."/>
            <person name="Klenk H.P."/>
            <person name="Zhou Y."/>
            <person name="Lilburn T.G."/>
            <person name="Beck B.J."/>
            <person name="De Vos P."/>
            <person name="Vandamme P."/>
            <person name="Eisen J.A."/>
            <person name="Garrity G."/>
            <person name="Hugenholtz P."/>
            <person name="Kyrpides N.C."/>
        </authorList>
    </citation>
    <scope>NUCLEOTIDE SEQUENCE [LARGE SCALE GENOMIC DNA]</scope>
    <source>
        <strain evidence="3 4">CGMCC 1.10821</strain>
    </source>
</reference>
<dbReference type="Proteomes" id="UP000315167">
    <property type="component" value="Unassembled WGS sequence"/>
</dbReference>
<dbReference type="InterPro" id="IPR006175">
    <property type="entry name" value="YjgF/YER057c/UK114"/>
</dbReference>
<proteinExistence type="inferred from homology"/>
<dbReference type="GO" id="GO:0019239">
    <property type="term" value="F:deaminase activity"/>
    <property type="evidence" value="ECO:0007669"/>
    <property type="project" value="TreeGrafter"/>
</dbReference>
<accession>A0A562LAH5</accession>
<dbReference type="RefSeq" id="WP_199753385.1">
    <property type="nucleotide sequence ID" value="NZ_VLKN01000002.1"/>
</dbReference>
<protein>
    <submittedName>
        <fullName evidence="3">Enamine deaminase RidA (YjgF/YER057c/UK114 family)</fullName>
    </submittedName>
</protein>
<dbReference type="SUPFAM" id="SSF55298">
    <property type="entry name" value="YjgF-like"/>
    <property type="match status" value="1"/>
</dbReference>
<gene>
    <name evidence="3" type="ORF">IP90_00741</name>
</gene>
<evidence type="ECO:0000256" key="2">
    <source>
        <dbReference type="SAM" id="SignalP"/>
    </source>
</evidence>
<evidence type="ECO:0000313" key="3">
    <source>
        <dbReference type="EMBL" id="TWI04608.1"/>
    </source>
</evidence>
<dbReference type="PANTHER" id="PTHR11803:SF58">
    <property type="entry name" value="PROTEIN HMF1-RELATED"/>
    <property type="match status" value="1"/>
</dbReference>
<dbReference type="EMBL" id="VLKN01000002">
    <property type="protein sequence ID" value="TWI04608.1"/>
    <property type="molecule type" value="Genomic_DNA"/>
</dbReference>
<dbReference type="CDD" id="cd00448">
    <property type="entry name" value="YjgF_YER057c_UK114_family"/>
    <property type="match status" value="1"/>
</dbReference>
<name>A0A562LAH5_9GAMM</name>
<dbReference type="InterPro" id="IPR035959">
    <property type="entry name" value="RutC-like_sf"/>
</dbReference>
<dbReference type="PANTHER" id="PTHR11803">
    <property type="entry name" value="2-IMINOBUTANOATE/2-IMINOPROPANOATE DEAMINASE RIDA"/>
    <property type="match status" value="1"/>
</dbReference>
<comment type="caution">
    <text evidence="3">The sequence shown here is derived from an EMBL/GenBank/DDBJ whole genome shotgun (WGS) entry which is preliminary data.</text>
</comment>
<dbReference type="Pfam" id="PF01042">
    <property type="entry name" value="Ribonuc_L-PSP"/>
    <property type="match status" value="1"/>
</dbReference>
<keyword evidence="4" id="KW-1185">Reference proteome</keyword>